<dbReference type="RefSeq" id="WP_353646073.1">
    <property type="nucleotide sequence ID" value="NZ_CP159253.1"/>
</dbReference>
<dbReference type="EMBL" id="CP159253">
    <property type="protein sequence ID" value="XCG51826.1"/>
    <property type="molecule type" value="Genomic_DNA"/>
</dbReference>
<sequence>MIRRYRLRRWHSWLSDPVNHGLPTATLRWQAMAALEEVEGDYVLELTGLFGASWPMRLLARLRNGDVEGGVELSARHELSSVAYWTRGALAAAKERKAEMVAALAALLDDNSVAKRRRALIAFAGVLGDPTLTPFVTSACPPARSICPPVSG</sequence>
<organism evidence="1">
    <name type="scientific">Mesorhizobium sp. WSM2240</name>
    <dbReference type="NCBI Taxonomy" id="3228851"/>
    <lineage>
        <taxon>Bacteria</taxon>
        <taxon>Pseudomonadati</taxon>
        <taxon>Pseudomonadota</taxon>
        <taxon>Alphaproteobacteria</taxon>
        <taxon>Hyphomicrobiales</taxon>
        <taxon>Phyllobacteriaceae</taxon>
        <taxon>Mesorhizobium</taxon>
    </lineage>
</organism>
<dbReference type="AlphaFoldDB" id="A0AAU8D0M3"/>
<proteinExistence type="predicted"/>
<name>A0AAU8D0M3_9HYPH</name>
<evidence type="ECO:0000313" key="1">
    <source>
        <dbReference type="EMBL" id="XCG51826.1"/>
    </source>
</evidence>
<accession>A0AAU8D0M3</accession>
<evidence type="ECO:0008006" key="2">
    <source>
        <dbReference type="Google" id="ProtNLM"/>
    </source>
</evidence>
<protein>
    <recommendedName>
        <fullName evidence="2">HEAT repeat domain-containing protein</fullName>
    </recommendedName>
</protein>
<reference evidence="1" key="1">
    <citation type="submission" date="2024-06" db="EMBL/GenBank/DDBJ databases">
        <title>Mesorhizobium karijinii sp. nov., a symbiont of the iconic Swainsona formosa from arid Australia.</title>
        <authorList>
            <person name="Hill Y.J."/>
            <person name="Watkin E.L.J."/>
            <person name="O'Hara G.W."/>
            <person name="Terpolilli J."/>
            <person name="Tye M.L."/>
            <person name="Kohlmeier M.G."/>
        </authorList>
    </citation>
    <scope>NUCLEOTIDE SEQUENCE</scope>
    <source>
        <strain evidence="1">WSM2240</strain>
    </source>
</reference>
<gene>
    <name evidence="1" type="ORF">ABVK50_04395</name>
</gene>